<feature type="chain" id="PRO_5045827859" description="Orphan protein" evidence="1">
    <location>
        <begin position="28"/>
        <end position="171"/>
    </location>
</feature>
<evidence type="ECO:0008006" key="4">
    <source>
        <dbReference type="Google" id="ProtNLM"/>
    </source>
</evidence>
<evidence type="ECO:0000313" key="3">
    <source>
        <dbReference type="Proteomes" id="UP001157134"/>
    </source>
</evidence>
<dbReference type="RefSeq" id="WP_284298589.1">
    <property type="nucleotide sequence ID" value="NZ_BSSV01000004.1"/>
</dbReference>
<dbReference type="InterPro" id="IPR046525">
    <property type="entry name" value="DUF6702"/>
</dbReference>
<organism evidence="2 3">
    <name type="scientific">Thalassotalea loyana</name>
    <dbReference type="NCBI Taxonomy" id="280483"/>
    <lineage>
        <taxon>Bacteria</taxon>
        <taxon>Pseudomonadati</taxon>
        <taxon>Pseudomonadota</taxon>
        <taxon>Gammaproteobacteria</taxon>
        <taxon>Alteromonadales</taxon>
        <taxon>Colwelliaceae</taxon>
        <taxon>Thalassotalea</taxon>
    </lineage>
</organism>
<feature type="signal peptide" evidence="1">
    <location>
        <begin position="1"/>
        <end position="27"/>
    </location>
</feature>
<evidence type="ECO:0000313" key="2">
    <source>
        <dbReference type="EMBL" id="GLX85996.1"/>
    </source>
</evidence>
<dbReference type="EMBL" id="BSSV01000004">
    <property type="protein sequence ID" value="GLX85996.1"/>
    <property type="molecule type" value="Genomic_DNA"/>
</dbReference>
<dbReference type="Pfam" id="PF20420">
    <property type="entry name" value="DUF6702"/>
    <property type="match status" value="1"/>
</dbReference>
<keyword evidence="3" id="KW-1185">Reference proteome</keyword>
<gene>
    <name evidence="2" type="ORF">tloyanaT_22480</name>
</gene>
<accession>A0ABQ6HGK9</accession>
<sequence length="171" mass="19494">MPKGLFVLFAAVSLLVVSLLTTNSAYAHQQKAAETTVLFNKNSGHLEIMHRFYLHDTEHAVEDLFDDKQADILDSDKTQQQFADYVATQFYAKTLAGKDVALNTVGYEVDGKFFWVYQDAPMPKTEKGLKLYNGALRDLWPTQINMVNVEGKGDVKTLYFKDNEDWIEVKF</sequence>
<name>A0ABQ6HGK9_9GAMM</name>
<comment type="caution">
    <text evidence="2">The sequence shown here is derived from an EMBL/GenBank/DDBJ whole genome shotgun (WGS) entry which is preliminary data.</text>
</comment>
<evidence type="ECO:0000256" key="1">
    <source>
        <dbReference type="SAM" id="SignalP"/>
    </source>
</evidence>
<dbReference type="Proteomes" id="UP001157134">
    <property type="component" value="Unassembled WGS sequence"/>
</dbReference>
<reference evidence="2 3" key="1">
    <citation type="submission" date="2023-03" db="EMBL/GenBank/DDBJ databases">
        <title>Thalassotalea loyana LMG 22536T draft genome sequence.</title>
        <authorList>
            <person name="Sawabe T."/>
        </authorList>
    </citation>
    <scope>NUCLEOTIDE SEQUENCE [LARGE SCALE GENOMIC DNA]</scope>
    <source>
        <strain evidence="2 3">LMG 22536</strain>
    </source>
</reference>
<proteinExistence type="predicted"/>
<keyword evidence="1" id="KW-0732">Signal</keyword>
<protein>
    <recommendedName>
        <fullName evidence="4">Orphan protein</fullName>
    </recommendedName>
</protein>